<gene>
    <name evidence="9" type="ORF">RI129_000677</name>
</gene>
<dbReference type="AlphaFoldDB" id="A0AAN7VUS4"/>
<dbReference type="InterPro" id="IPR038844">
    <property type="entry name" value="CFAP157"/>
</dbReference>
<comment type="similarity">
    <text evidence="2">Belongs to the CFAP157 family.</text>
</comment>
<evidence type="ECO:0000256" key="1">
    <source>
        <dbReference type="ARBA" id="ARBA00004138"/>
    </source>
</evidence>
<keyword evidence="4 7" id="KW-0175">Coiled coil</keyword>
<evidence type="ECO:0000256" key="7">
    <source>
        <dbReference type="SAM" id="Coils"/>
    </source>
</evidence>
<sequence length="595" mass="68682">MPKAKPEMKKDTKTPNISAATEVDKAFYELKIGDLNRRLARIRALNEELENKNEELETRYKTLNEDRDDVISYLKRIMNDKVDENKELHKRILQLEEAHVQDDLHCKTIIKETKDEYKLLHEQLTSEIKMLNGKLNALDEFRQQKEELMKKFIEQEQILIEQEIRHKREMYDSERKFVIGKDRQKRDMEARLVQLSSDFQNVTEIRIAATTNRVIRENIAINTELNTMLNTHQRLYDENKKLKENNTILKLEAELHNKEKKKAISKSSTQSKLITKITYEYENLKEKLNKYKNMEALSIKLRTELESLLNGKKNLQRHIRLLEQNLHASRCQRGALQTELDYCKDELRRLTSILYESLMSIKVDLMKKPKPTPTKKIVKAPNRETLINNLITLLSKANEEKPLHASLESVESVSVLYSQGDLGLVPRPVMLRSKLPTRRNKEVLMGPSFEEFLANYVPPIINELPVVEEEDEMEEEKVPSVAPIDEFFIPADVSVSSETEIQVFAESSELEQTSSSTTSSATEPLPQEQEPETSEAEQLMEVEGDEAITECSEPLPQESESEEAILEAIEGTAETKSEIDELNESVTGEESVVGD</sequence>
<name>A0AAN7VUS4_9COLE</name>
<feature type="coiled-coil region" evidence="7">
    <location>
        <begin position="32"/>
        <end position="158"/>
    </location>
</feature>
<evidence type="ECO:0000313" key="9">
    <source>
        <dbReference type="EMBL" id="KAK5649648.1"/>
    </source>
</evidence>
<evidence type="ECO:0000256" key="5">
    <source>
        <dbReference type="ARBA" id="ARBA00023069"/>
    </source>
</evidence>
<proteinExistence type="inferred from homology"/>
<feature type="compositionally biased region" description="Low complexity" evidence="8">
    <location>
        <begin position="506"/>
        <end position="528"/>
    </location>
</feature>
<evidence type="ECO:0000313" key="10">
    <source>
        <dbReference type="Proteomes" id="UP001329430"/>
    </source>
</evidence>
<feature type="compositionally biased region" description="Acidic residues" evidence="8">
    <location>
        <begin position="529"/>
        <end position="548"/>
    </location>
</feature>
<accession>A0AAN7VUS4</accession>
<comment type="subcellular location">
    <subcellularLocation>
        <location evidence="1">Cell projection</location>
        <location evidence="1">Cilium</location>
    </subcellularLocation>
</comment>
<dbReference type="PANTHER" id="PTHR31954">
    <property type="entry name" value="CILIA- AND FLAGELLA-ASSOCIATED PROTEIN 157"/>
    <property type="match status" value="1"/>
</dbReference>
<keyword evidence="5" id="KW-0969">Cilium</keyword>
<dbReference type="EMBL" id="JAVRBK010000001">
    <property type="protein sequence ID" value="KAK5649648.1"/>
    <property type="molecule type" value="Genomic_DNA"/>
</dbReference>
<evidence type="ECO:0000256" key="8">
    <source>
        <dbReference type="SAM" id="MobiDB-lite"/>
    </source>
</evidence>
<dbReference type="GO" id="GO:0008017">
    <property type="term" value="F:microtubule binding"/>
    <property type="evidence" value="ECO:0007669"/>
    <property type="project" value="TreeGrafter"/>
</dbReference>
<evidence type="ECO:0000256" key="6">
    <source>
        <dbReference type="ARBA" id="ARBA00023273"/>
    </source>
</evidence>
<evidence type="ECO:0000256" key="4">
    <source>
        <dbReference type="ARBA" id="ARBA00023054"/>
    </source>
</evidence>
<keyword evidence="6" id="KW-0966">Cell projection</keyword>
<evidence type="ECO:0000256" key="3">
    <source>
        <dbReference type="ARBA" id="ARBA00014087"/>
    </source>
</evidence>
<feature type="region of interest" description="Disordered" evidence="8">
    <location>
        <begin position="506"/>
        <end position="595"/>
    </location>
</feature>
<reference evidence="9 10" key="1">
    <citation type="journal article" date="2024" name="Insects">
        <title>An Improved Chromosome-Level Genome Assembly of the Firefly Pyrocoelia pectoralis.</title>
        <authorList>
            <person name="Fu X."/>
            <person name="Meyer-Rochow V.B."/>
            <person name="Ballantyne L."/>
            <person name="Zhu X."/>
        </authorList>
    </citation>
    <scope>NUCLEOTIDE SEQUENCE [LARGE SCALE GENOMIC DNA]</scope>
    <source>
        <strain evidence="9">XCY_ONT2</strain>
    </source>
</reference>
<protein>
    <recommendedName>
        <fullName evidence="3">Cilia- and flagella-associated protein 157</fullName>
    </recommendedName>
</protein>
<evidence type="ECO:0000256" key="2">
    <source>
        <dbReference type="ARBA" id="ARBA00010841"/>
    </source>
</evidence>
<dbReference type="Proteomes" id="UP001329430">
    <property type="component" value="Chromosome 1"/>
</dbReference>
<feature type="coiled-coil region" evidence="7">
    <location>
        <begin position="225"/>
        <end position="332"/>
    </location>
</feature>
<keyword evidence="10" id="KW-1185">Reference proteome</keyword>
<comment type="caution">
    <text evidence="9">The sequence shown here is derived from an EMBL/GenBank/DDBJ whole genome shotgun (WGS) entry which is preliminary data.</text>
</comment>
<organism evidence="9 10">
    <name type="scientific">Pyrocoelia pectoralis</name>
    <dbReference type="NCBI Taxonomy" id="417401"/>
    <lineage>
        <taxon>Eukaryota</taxon>
        <taxon>Metazoa</taxon>
        <taxon>Ecdysozoa</taxon>
        <taxon>Arthropoda</taxon>
        <taxon>Hexapoda</taxon>
        <taxon>Insecta</taxon>
        <taxon>Pterygota</taxon>
        <taxon>Neoptera</taxon>
        <taxon>Endopterygota</taxon>
        <taxon>Coleoptera</taxon>
        <taxon>Polyphaga</taxon>
        <taxon>Elateriformia</taxon>
        <taxon>Elateroidea</taxon>
        <taxon>Lampyridae</taxon>
        <taxon>Lampyrinae</taxon>
        <taxon>Pyrocoelia</taxon>
    </lineage>
</organism>
<dbReference type="GO" id="GO:0036064">
    <property type="term" value="C:ciliary basal body"/>
    <property type="evidence" value="ECO:0007669"/>
    <property type="project" value="TreeGrafter"/>
</dbReference>
<dbReference type="PANTHER" id="PTHR31954:SF1">
    <property type="entry name" value="CILIA- AND FLAGELLA-ASSOCIATED PROTEIN 157"/>
    <property type="match status" value="1"/>
</dbReference>